<keyword evidence="2" id="KW-1185">Reference proteome</keyword>
<comment type="caution">
    <text evidence="1">The sequence shown here is derived from an EMBL/GenBank/DDBJ whole genome shotgun (WGS) entry which is preliminary data.</text>
</comment>
<proteinExistence type="predicted"/>
<dbReference type="AlphaFoldDB" id="A0A8J5J8E2"/>
<organism evidence="1 2">
    <name type="scientific">Phytophthora aleatoria</name>
    <dbReference type="NCBI Taxonomy" id="2496075"/>
    <lineage>
        <taxon>Eukaryota</taxon>
        <taxon>Sar</taxon>
        <taxon>Stramenopiles</taxon>
        <taxon>Oomycota</taxon>
        <taxon>Peronosporomycetes</taxon>
        <taxon>Peronosporales</taxon>
        <taxon>Peronosporaceae</taxon>
        <taxon>Phytophthora</taxon>
    </lineage>
</organism>
<evidence type="ECO:0000313" key="1">
    <source>
        <dbReference type="EMBL" id="KAG6963290.1"/>
    </source>
</evidence>
<name>A0A8J5J8E2_9STRA</name>
<reference evidence="1" key="1">
    <citation type="submission" date="2021-01" db="EMBL/GenBank/DDBJ databases">
        <title>Phytophthora aleatoria, a newly-described species from Pinus radiata is distinct from Phytophthora cactorum isolates based on comparative genomics.</title>
        <authorList>
            <person name="Mcdougal R."/>
            <person name="Panda P."/>
            <person name="Williams N."/>
            <person name="Studholme D.J."/>
        </authorList>
    </citation>
    <scope>NUCLEOTIDE SEQUENCE</scope>
    <source>
        <strain evidence="1">NZFS 4037</strain>
    </source>
</reference>
<protein>
    <submittedName>
        <fullName evidence="1">Uncharacterized protein</fullName>
    </submittedName>
</protein>
<sequence length="125" mass="14203">MHCLSLCIGYGVGLKENTITRTVMDPLTKVKFKKREVVTTGGAFPEGTAVIRKLRSVNKYFASTQMRGLPQQGGLIDVDVRVASVVKLFQRSIVNYTAYQWYFQTFPDAKKIKKYFRVFLILTGN</sequence>
<evidence type="ECO:0000313" key="2">
    <source>
        <dbReference type="Proteomes" id="UP000709295"/>
    </source>
</evidence>
<gene>
    <name evidence="1" type="ORF">JG688_00008205</name>
</gene>
<dbReference type="EMBL" id="JAENGY010000424">
    <property type="protein sequence ID" value="KAG6963290.1"/>
    <property type="molecule type" value="Genomic_DNA"/>
</dbReference>
<accession>A0A8J5J8E2</accession>
<dbReference type="Proteomes" id="UP000709295">
    <property type="component" value="Unassembled WGS sequence"/>
</dbReference>